<accession>Q09DZ4</accession>
<name>Q09DZ4_STIAD</name>
<sequence length="283" mass="32307">MLAGRTGLAARHRAPCPLRLMKEHRVGTWTELQEELFAEAWNESIGRFRSSFVFRGVPDASHGLSSSLNRDPGSFADHEKGLLRAFRKYARGHFAPACETVWDWLALAQHHGLPTRLLDWTFSPYVALHFVTEDPAFYGLDGAVWCVDYRETNRLLPDSLQAQLRIEGADVFTADMLAPEARELTAFDRLADHPFVLFFEPPSLDARIVNQFALFSVMNGPQLCLDTFLAKQERGVRRLIVPAALKQEVRDKLDQVNVTERVLMPGLDGLCRWLRRYYSPRPR</sequence>
<comment type="caution">
    <text evidence="2">The sequence shown here is derived from an EMBL/GenBank/DDBJ whole genome shotgun (WGS) entry which is preliminary data.</text>
</comment>
<dbReference type="AlphaFoldDB" id="Q09DZ4"/>
<dbReference type="Pfam" id="PF08867">
    <property type="entry name" value="FRG"/>
    <property type="match status" value="1"/>
</dbReference>
<dbReference type="InterPro" id="IPR014966">
    <property type="entry name" value="FRG-dom"/>
</dbReference>
<evidence type="ECO:0000313" key="3">
    <source>
        <dbReference type="Proteomes" id="UP000032702"/>
    </source>
</evidence>
<organism evidence="2 3">
    <name type="scientific">Stigmatella aurantiaca (strain DW4/3-1)</name>
    <dbReference type="NCBI Taxonomy" id="378806"/>
    <lineage>
        <taxon>Bacteria</taxon>
        <taxon>Pseudomonadati</taxon>
        <taxon>Myxococcota</taxon>
        <taxon>Myxococcia</taxon>
        <taxon>Myxococcales</taxon>
        <taxon>Cystobacterineae</taxon>
        <taxon>Archangiaceae</taxon>
        <taxon>Stigmatella</taxon>
    </lineage>
</organism>
<dbReference type="PATRIC" id="fig|378806.16.peg.9304"/>
<feature type="domain" description="FRG" evidence="1">
    <location>
        <begin position="48"/>
        <end position="145"/>
    </location>
</feature>
<dbReference type="SMART" id="SM00901">
    <property type="entry name" value="FRG"/>
    <property type="match status" value="1"/>
</dbReference>
<protein>
    <recommendedName>
        <fullName evidence="1">FRG domain-containing protein</fullName>
    </recommendedName>
</protein>
<reference evidence="2 3" key="1">
    <citation type="submission" date="2006-04" db="EMBL/GenBank/DDBJ databases">
        <authorList>
            <person name="Nierman W.C."/>
        </authorList>
    </citation>
    <scope>NUCLEOTIDE SEQUENCE [LARGE SCALE GENOMIC DNA]</scope>
    <source>
        <strain evidence="2 3">DW4/3-1</strain>
    </source>
</reference>
<dbReference type="Proteomes" id="UP000032702">
    <property type="component" value="Unassembled WGS sequence"/>
</dbReference>
<evidence type="ECO:0000259" key="1">
    <source>
        <dbReference type="SMART" id="SM00901"/>
    </source>
</evidence>
<dbReference type="EMBL" id="AAMD01000002">
    <property type="protein sequence ID" value="EAU69936.1"/>
    <property type="molecule type" value="Genomic_DNA"/>
</dbReference>
<gene>
    <name evidence="2" type="ORF">STIAU_5531</name>
</gene>
<evidence type="ECO:0000313" key="2">
    <source>
        <dbReference type="EMBL" id="EAU69936.1"/>
    </source>
</evidence>
<proteinExistence type="predicted"/>